<proteinExistence type="predicted"/>
<dbReference type="AlphaFoldDB" id="A0A6J4Q677"/>
<gene>
    <name evidence="2" type="ORF">AVDCRST_MAG22-3151</name>
</gene>
<protein>
    <submittedName>
        <fullName evidence="2">Uncharacterized protein</fullName>
    </submittedName>
</protein>
<evidence type="ECO:0000313" key="2">
    <source>
        <dbReference type="EMBL" id="CAA9429335.1"/>
    </source>
</evidence>
<feature type="region of interest" description="Disordered" evidence="1">
    <location>
        <begin position="18"/>
        <end position="40"/>
    </location>
</feature>
<feature type="compositionally biased region" description="Basic residues" evidence="1">
    <location>
        <begin position="29"/>
        <end position="40"/>
    </location>
</feature>
<feature type="non-terminal residue" evidence="2">
    <location>
        <position position="1"/>
    </location>
</feature>
<sequence length="40" mass="4511">GEQGIQIRRTLLGDPLKERDLWGEPSRPRVPRRRSGGSAL</sequence>
<organism evidence="2">
    <name type="scientific">uncultured Rubrobacteraceae bacterium</name>
    <dbReference type="NCBI Taxonomy" id="349277"/>
    <lineage>
        <taxon>Bacteria</taxon>
        <taxon>Bacillati</taxon>
        <taxon>Actinomycetota</taxon>
        <taxon>Rubrobacteria</taxon>
        <taxon>Rubrobacterales</taxon>
        <taxon>Rubrobacteraceae</taxon>
        <taxon>environmental samples</taxon>
    </lineage>
</organism>
<reference evidence="2" key="1">
    <citation type="submission" date="2020-02" db="EMBL/GenBank/DDBJ databases">
        <authorList>
            <person name="Meier V. D."/>
        </authorList>
    </citation>
    <scope>NUCLEOTIDE SEQUENCE</scope>
    <source>
        <strain evidence="2">AVDCRST_MAG22</strain>
    </source>
</reference>
<evidence type="ECO:0000256" key="1">
    <source>
        <dbReference type="SAM" id="MobiDB-lite"/>
    </source>
</evidence>
<dbReference type="EMBL" id="CADCUV010000147">
    <property type="protein sequence ID" value="CAA9429335.1"/>
    <property type="molecule type" value="Genomic_DNA"/>
</dbReference>
<accession>A0A6J4Q677</accession>
<name>A0A6J4Q677_9ACTN</name>
<feature type="non-terminal residue" evidence="2">
    <location>
        <position position="40"/>
    </location>
</feature>